<comment type="caution">
    <text evidence="2">The sequence shown here is derived from an EMBL/GenBank/DDBJ whole genome shotgun (WGS) entry which is preliminary data.</text>
</comment>
<dbReference type="PANTHER" id="PTHR30388">
    <property type="entry name" value="ALDEHYDE OXIDOREDUCTASE MOLYBDENUM COFACTOR ASSEMBLY PROTEIN"/>
    <property type="match status" value="1"/>
</dbReference>
<evidence type="ECO:0000313" key="3">
    <source>
        <dbReference type="Proteomes" id="UP000672602"/>
    </source>
</evidence>
<dbReference type="InterPro" id="IPR027051">
    <property type="entry name" value="XdhC_Rossmann_dom"/>
</dbReference>
<dbReference type="Gene3D" id="3.40.50.720">
    <property type="entry name" value="NAD(P)-binding Rossmann-like Domain"/>
    <property type="match status" value="1"/>
</dbReference>
<reference evidence="2" key="1">
    <citation type="submission" date="2021-04" db="EMBL/GenBank/DDBJ databases">
        <authorList>
            <person name="Zhang D.-C."/>
        </authorList>
    </citation>
    <scope>NUCLEOTIDE SEQUENCE</scope>
    <source>
        <strain evidence="2">CGMCC 1.15697</strain>
    </source>
</reference>
<dbReference type="AlphaFoldDB" id="A0A8J7SFY2"/>
<proteinExistence type="predicted"/>
<organism evidence="2 3">
    <name type="scientific">Marivibrio halodurans</name>
    <dbReference type="NCBI Taxonomy" id="2039722"/>
    <lineage>
        <taxon>Bacteria</taxon>
        <taxon>Pseudomonadati</taxon>
        <taxon>Pseudomonadota</taxon>
        <taxon>Alphaproteobacteria</taxon>
        <taxon>Rhodospirillales</taxon>
        <taxon>Rhodospirillaceae</taxon>
        <taxon>Marivibrio</taxon>
    </lineage>
</organism>
<feature type="domain" description="XdhC Rossmann" evidence="1">
    <location>
        <begin position="84"/>
        <end position="225"/>
    </location>
</feature>
<keyword evidence="3" id="KW-1185">Reference proteome</keyword>
<sequence>MKRALLETLNAARAEKKRTALITRLDNGDQALLVDGEIAGGGLIAPADVLDAAEAALTADKGRTVDAGDGHAYFVQIFNPPLRLFCIGAVHIAQALAPMAALAGYAVTVIDPRGAWATPERFPDVAVDERWPDEALEALAPDRRTAVCALTHDPKLDDPALVRALRSDAFYVGALGSKKTHAARVERLGESGLAPEEIERIAAPIGLDIGAVSPAEIAISVMAQITLALRGAKGR</sequence>
<dbReference type="InterPro" id="IPR052698">
    <property type="entry name" value="MoCofactor_Util/Proc"/>
</dbReference>
<dbReference type="PANTHER" id="PTHR30388:SF4">
    <property type="entry name" value="MOLYBDENUM COFACTOR INSERTION CHAPERONE PAOD"/>
    <property type="match status" value="1"/>
</dbReference>
<evidence type="ECO:0000259" key="1">
    <source>
        <dbReference type="Pfam" id="PF13478"/>
    </source>
</evidence>
<protein>
    <submittedName>
        <fullName evidence="2">XdhC family protein</fullName>
    </submittedName>
</protein>
<accession>A0A8J7SFY2</accession>
<dbReference type="Proteomes" id="UP000672602">
    <property type="component" value="Unassembled WGS sequence"/>
</dbReference>
<dbReference type="Pfam" id="PF13478">
    <property type="entry name" value="XdhC_C"/>
    <property type="match status" value="1"/>
</dbReference>
<dbReference type="EMBL" id="JAGMWN010000001">
    <property type="protein sequence ID" value="MBP5855383.1"/>
    <property type="molecule type" value="Genomic_DNA"/>
</dbReference>
<dbReference type="RefSeq" id="WP_210679978.1">
    <property type="nucleotide sequence ID" value="NZ_JAGMWN010000001.1"/>
</dbReference>
<name>A0A8J7SFY2_9PROT</name>
<evidence type="ECO:0000313" key="2">
    <source>
        <dbReference type="EMBL" id="MBP5855383.1"/>
    </source>
</evidence>
<gene>
    <name evidence="2" type="ORF">KAJ83_00040</name>
</gene>